<dbReference type="Proteomes" id="UP000616769">
    <property type="component" value="Unassembled WGS sequence"/>
</dbReference>
<evidence type="ECO:0000313" key="5">
    <source>
        <dbReference type="Proteomes" id="UP000616769"/>
    </source>
</evidence>
<feature type="region of interest" description="Disordered" evidence="3">
    <location>
        <begin position="87"/>
        <end position="120"/>
    </location>
</feature>
<dbReference type="EMBL" id="JXLN01011118">
    <property type="protein sequence ID" value="KPM06792.1"/>
    <property type="molecule type" value="Genomic_DNA"/>
</dbReference>
<protein>
    <submittedName>
        <fullName evidence="4">G patch domain and KOW motifs-containing protein-like protein</fullName>
    </submittedName>
</protein>
<comment type="caution">
    <text evidence="4">The sequence shown here is derived from an EMBL/GenBank/DDBJ whole genome shotgun (WGS) entry which is preliminary data.</text>
</comment>
<evidence type="ECO:0000256" key="3">
    <source>
        <dbReference type="SAM" id="MobiDB-lite"/>
    </source>
</evidence>
<comment type="subcellular location">
    <subcellularLocation>
        <location evidence="1">Nucleus</location>
    </subcellularLocation>
</comment>
<keyword evidence="2" id="KW-0539">Nucleus</keyword>
<dbReference type="SMART" id="SM00443">
    <property type="entry name" value="G_patch"/>
    <property type="match status" value="1"/>
</dbReference>
<gene>
    <name evidence="4" type="ORF">QR98_0052710</name>
</gene>
<proteinExistence type="predicted"/>
<dbReference type="Pfam" id="PF12656">
    <property type="entry name" value="G-patch_2"/>
    <property type="match status" value="1"/>
</dbReference>
<dbReference type="OrthoDB" id="5577072at2759"/>
<dbReference type="InterPro" id="IPR026822">
    <property type="entry name" value="Spp2/MOS2_G-patch"/>
</dbReference>
<dbReference type="AlphaFoldDB" id="A0A132A756"/>
<dbReference type="PROSITE" id="PS50174">
    <property type="entry name" value="G_PATCH"/>
    <property type="match status" value="1"/>
</dbReference>
<organism evidence="4 5">
    <name type="scientific">Sarcoptes scabiei</name>
    <name type="common">Itch mite</name>
    <name type="synonym">Acarus scabiei</name>
    <dbReference type="NCBI Taxonomy" id="52283"/>
    <lineage>
        <taxon>Eukaryota</taxon>
        <taxon>Metazoa</taxon>
        <taxon>Ecdysozoa</taxon>
        <taxon>Arthropoda</taxon>
        <taxon>Chelicerata</taxon>
        <taxon>Arachnida</taxon>
        <taxon>Acari</taxon>
        <taxon>Acariformes</taxon>
        <taxon>Sarcoptiformes</taxon>
        <taxon>Astigmata</taxon>
        <taxon>Psoroptidia</taxon>
        <taxon>Sarcoptoidea</taxon>
        <taxon>Sarcoptidae</taxon>
        <taxon>Sarcoptinae</taxon>
        <taxon>Sarcoptes</taxon>
    </lineage>
</organism>
<feature type="compositionally biased region" description="Polar residues" evidence="3">
    <location>
        <begin position="88"/>
        <end position="120"/>
    </location>
</feature>
<dbReference type="Gene3D" id="2.30.30.30">
    <property type="match status" value="1"/>
</dbReference>
<dbReference type="InterPro" id="IPR045166">
    <property type="entry name" value="Spp2-like"/>
</dbReference>
<sequence>MINKEIKFGFQVKNSKSKLNLLKASNKILDQSDCLDANNQDEIDFVTSIDDKCIQGTKRHKDSEKKELIIPLIKVNRYKFENLDQSKIESSPKQIKTRTSLSQSQKNNRNNYGSDELNSPENDLITKAKQELLQEFKNQKDRIETETIPAWKSLMINKMPSEFENDSKCDVSMRPEEPKLEDYEQIPIEAYGHAMLRGMGWKEGDAIGGINKAVTPIIEPQLRPRGLGLGADISLKQQLEGNNDRKNGQTSSPSLSIRRNCHVAVEIGPYKGLYGTVINISDDLIYADVRMAIGSEIISLPQAILKVVTKKEFDSDGKVINKNKFDAYKNREKQQQSSKSEKKLEGEKMISGAKNHIINRDQNDKIWIVPGILAQIIDKNFKEGKYYKEKVVILKTIGDECVVKTKVNKILCLSQSMLRTVIPSSSSTNSMPKVLIVLGKFRGQTARIKEINYKRNEALVRLIDTENSVSISLDSISELAEN</sequence>
<evidence type="ECO:0000256" key="2">
    <source>
        <dbReference type="ARBA" id="ARBA00023242"/>
    </source>
</evidence>
<dbReference type="GO" id="GO:0005681">
    <property type="term" value="C:spliceosomal complex"/>
    <property type="evidence" value="ECO:0007669"/>
    <property type="project" value="TreeGrafter"/>
</dbReference>
<reference evidence="4 5" key="1">
    <citation type="journal article" date="2015" name="Parasit. Vectors">
        <title>Draft genome of the scabies mite.</title>
        <authorList>
            <person name="Rider S.D.Jr."/>
            <person name="Morgan M.S."/>
            <person name="Arlian L.G."/>
        </authorList>
    </citation>
    <scope>NUCLEOTIDE SEQUENCE [LARGE SCALE GENOMIC DNA]</scope>
    <source>
        <strain evidence="4">Arlian Lab</strain>
    </source>
</reference>
<evidence type="ECO:0000313" key="4">
    <source>
        <dbReference type="EMBL" id="KPM06792.1"/>
    </source>
</evidence>
<dbReference type="PANTHER" id="PTHR15818">
    <property type="entry name" value="G PATCH AND KOW-CONTAINING"/>
    <property type="match status" value="1"/>
</dbReference>
<name>A0A132A756_SARSC</name>
<dbReference type="VEuPathDB" id="VectorBase:SSCA000552"/>
<dbReference type="InterPro" id="IPR014722">
    <property type="entry name" value="Rib_uL2_dom2"/>
</dbReference>
<dbReference type="PANTHER" id="PTHR15818:SF2">
    <property type="entry name" value="G-PATCH DOMAIN AND KOW MOTIFS-CONTAINING PROTEIN"/>
    <property type="match status" value="1"/>
</dbReference>
<dbReference type="GO" id="GO:0003676">
    <property type="term" value="F:nucleic acid binding"/>
    <property type="evidence" value="ECO:0007669"/>
    <property type="project" value="InterPro"/>
</dbReference>
<dbReference type="GO" id="GO:0000398">
    <property type="term" value="P:mRNA splicing, via spliceosome"/>
    <property type="evidence" value="ECO:0007669"/>
    <property type="project" value="InterPro"/>
</dbReference>
<accession>A0A132A756</accession>
<evidence type="ECO:0000256" key="1">
    <source>
        <dbReference type="ARBA" id="ARBA00004123"/>
    </source>
</evidence>
<dbReference type="InterPro" id="IPR000467">
    <property type="entry name" value="G_patch_dom"/>
</dbReference>
<dbReference type="Pfam" id="PF25088">
    <property type="entry name" value="GPKOW_C"/>
    <property type="match status" value="1"/>
</dbReference>